<dbReference type="OrthoDB" id="771599at2"/>
<evidence type="ECO:0000256" key="1">
    <source>
        <dbReference type="SAM" id="Phobius"/>
    </source>
</evidence>
<keyword evidence="1" id="KW-0472">Membrane</keyword>
<dbReference type="AlphaFoldDB" id="A0A0D0GFL2"/>
<feature type="transmembrane region" description="Helical" evidence="1">
    <location>
        <begin position="12"/>
        <end position="34"/>
    </location>
</feature>
<comment type="caution">
    <text evidence="2">The sequence shown here is derived from an EMBL/GenBank/DDBJ whole genome shotgun (WGS) entry which is preliminary data.</text>
</comment>
<keyword evidence="1" id="KW-0812">Transmembrane</keyword>
<protein>
    <submittedName>
        <fullName evidence="2">Uncharacterized protein</fullName>
    </submittedName>
</protein>
<keyword evidence="1" id="KW-1133">Transmembrane helix</keyword>
<organism evidence="2 3">
    <name type="scientific">Pedobacter lusitanus</name>
    <dbReference type="NCBI Taxonomy" id="1503925"/>
    <lineage>
        <taxon>Bacteria</taxon>
        <taxon>Pseudomonadati</taxon>
        <taxon>Bacteroidota</taxon>
        <taxon>Sphingobacteriia</taxon>
        <taxon>Sphingobacteriales</taxon>
        <taxon>Sphingobacteriaceae</taxon>
        <taxon>Pedobacter</taxon>
    </lineage>
</organism>
<dbReference type="STRING" id="1503925.TH53_23615"/>
<gene>
    <name evidence="2" type="ORF">TH53_23615</name>
</gene>
<dbReference type="RefSeq" id="WP_041886370.1">
    <property type="nucleotide sequence ID" value="NZ_JXRA01000124.1"/>
</dbReference>
<reference evidence="2 3" key="1">
    <citation type="submission" date="2015-01" db="EMBL/GenBank/DDBJ databases">
        <title>Draft genome sequence of Pedobacter sp. NL19 isolated from sludge of an effluent treatment pond in an abandoned uranium mine.</title>
        <authorList>
            <person name="Santos T."/>
            <person name="Caetano T."/>
            <person name="Covas C."/>
            <person name="Cruz A."/>
            <person name="Mendo S."/>
        </authorList>
    </citation>
    <scope>NUCLEOTIDE SEQUENCE [LARGE SCALE GENOMIC DNA]</scope>
    <source>
        <strain evidence="2 3">NL19</strain>
    </source>
</reference>
<proteinExistence type="predicted"/>
<dbReference type="EMBL" id="JXRA01000124">
    <property type="protein sequence ID" value="KIO74920.1"/>
    <property type="molecule type" value="Genomic_DNA"/>
</dbReference>
<name>A0A0D0GFL2_9SPHI</name>
<dbReference type="Proteomes" id="UP000032049">
    <property type="component" value="Unassembled WGS sequence"/>
</dbReference>
<sequence length="87" mass="9803">MIGKNISVRDRIIIGVAIAVPLMFLVGFILHSIISSPGTVEIIQKDNLMKHFNGKIDSMYFDEENHNVKYAVSNKVRFQSLEIGNLI</sequence>
<evidence type="ECO:0000313" key="3">
    <source>
        <dbReference type="Proteomes" id="UP000032049"/>
    </source>
</evidence>
<accession>A0A0D0GFL2</accession>
<keyword evidence="3" id="KW-1185">Reference proteome</keyword>
<evidence type="ECO:0000313" key="2">
    <source>
        <dbReference type="EMBL" id="KIO74920.1"/>
    </source>
</evidence>